<dbReference type="GO" id="GO:0005737">
    <property type="term" value="C:cytoplasm"/>
    <property type="evidence" value="ECO:0007669"/>
    <property type="project" value="TreeGrafter"/>
</dbReference>
<evidence type="ECO:0000313" key="1">
    <source>
        <dbReference type="EMBL" id="SDE68045.1"/>
    </source>
</evidence>
<organism evidence="1 2">
    <name type="scientific">Desulfuromonas thiophila</name>
    <dbReference type="NCBI Taxonomy" id="57664"/>
    <lineage>
        <taxon>Bacteria</taxon>
        <taxon>Pseudomonadati</taxon>
        <taxon>Thermodesulfobacteriota</taxon>
        <taxon>Desulfuromonadia</taxon>
        <taxon>Desulfuromonadales</taxon>
        <taxon>Desulfuromonadaceae</taxon>
        <taxon>Desulfuromonas</taxon>
    </lineage>
</organism>
<gene>
    <name evidence="1" type="ORF">SAMN05661003_12411</name>
</gene>
<dbReference type="PANTHER" id="PTHR13812">
    <property type="entry name" value="KETIMINE REDUCTASE MU-CRYSTALLIN"/>
    <property type="match status" value="1"/>
</dbReference>
<reference evidence="2" key="1">
    <citation type="submission" date="2016-10" db="EMBL/GenBank/DDBJ databases">
        <authorList>
            <person name="Varghese N."/>
            <person name="Submissions S."/>
        </authorList>
    </citation>
    <scope>NUCLEOTIDE SEQUENCE [LARGE SCALE GENOMIC DNA]</scope>
    <source>
        <strain evidence="2">DSM 8987</strain>
    </source>
</reference>
<proteinExistence type="predicted"/>
<dbReference type="Gene3D" id="3.40.50.720">
    <property type="entry name" value="NAD(P)-binding Rossmann-like Domain"/>
    <property type="match status" value="1"/>
</dbReference>
<dbReference type="STRING" id="57664.SAMN05661003_12411"/>
<dbReference type="SUPFAM" id="SSF51735">
    <property type="entry name" value="NAD(P)-binding Rossmann-fold domains"/>
    <property type="match status" value="1"/>
</dbReference>
<evidence type="ECO:0000313" key="2">
    <source>
        <dbReference type="Proteomes" id="UP000243205"/>
    </source>
</evidence>
<dbReference type="InterPro" id="IPR003462">
    <property type="entry name" value="ODC_Mu_crystall"/>
</dbReference>
<protein>
    <submittedName>
        <fullName evidence="1">Ornithine cyclodeaminase/alanine dehydrogenase, mu-crystallin family</fullName>
    </submittedName>
</protein>
<dbReference type="InterPro" id="IPR023401">
    <property type="entry name" value="ODC_N"/>
</dbReference>
<name>A0A1G7EXC8_9BACT</name>
<dbReference type="PANTHER" id="PTHR13812:SF19">
    <property type="entry name" value="KETIMINE REDUCTASE MU-CRYSTALLIN"/>
    <property type="match status" value="1"/>
</dbReference>
<sequence length="352" mass="39789">MPETCRTENTGARNVPDDKIVSWLRLADEGWIYLTDSQIHRLLMTQVEPFMERLERFYASWPEEREILLPVKQVFTQPGLRGDFRVMPCVVHSRRLKCVKIIGTNEEQRRIKDKICVGKALLIDYTDNHVFALMDVCVLSSFRTAAIACLALARSGLKPASIGLCGVGRIGFYMAVILHRWLGCRRLVCHDPDCAIRQRFEWLCSEYLPELRVDFLAQAELLTTVEAVFLATTSQTPLCYQENAGHLRFIASVGADADNLSELDESLMRTHRLITDSRQSICLGDMKRWHQAGLLAEDRLTELRDLDANALVDGQSLLFVSTGVALQDALVCEFLYEIGAQHNAPVFAGEGW</sequence>
<dbReference type="Pfam" id="PF02423">
    <property type="entry name" value="OCD_Mu_crystall"/>
    <property type="match status" value="1"/>
</dbReference>
<dbReference type="OrthoDB" id="5495968at2"/>
<accession>A0A1G7EXC8</accession>
<dbReference type="Gene3D" id="3.30.1780.10">
    <property type="entry name" value="ornithine cyclodeaminase, domain 1"/>
    <property type="match status" value="1"/>
</dbReference>
<dbReference type="AlphaFoldDB" id="A0A1G7EXC8"/>
<dbReference type="InterPro" id="IPR036291">
    <property type="entry name" value="NAD(P)-bd_dom_sf"/>
</dbReference>
<keyword evidence="2" id="KW-1185">Reference proteome</keyword>
<dbReference type="EMBL" id="FNAQ01000024">
    <property type="protein sequence ID" value="SDE68045.1"/>
    <property type="molecule type" value="Genomic_DNA"/>
</dbReference>
<dbReference type="RefSeq" id="WP_092080627.1">
    <property type="nucleotide sequence ID" value="NZ_FNAQ01000024.1"/>
</dbReference>
<dbReference type="Proteomes" id="UP000243205">
    <property type="component" value="Unassembled WGS sequence"/>
</dbReference>